<dbReference type="PROSITE" id="PS51186">
    <property type="entry name" value="GNAT"/>
    <property type="match status" value="1"/>
</dbReference>
<keyword evidence="5" id="KW-1185">Reference proteome</keyword>
<keyword evidence="2" id="KW-0012">Acyltransferase</keyword>
<protein>
    <recommendedName>
        <fullName evidence="3">N-acetyltransferase domain-containing protein</fullName>
    </recommendedName>
</protein>
<keyword evidence="1" id="KW-0808">Transferase</keyword>
<dbReference type="AlphaFoldDB" id="A0A919GBV8"/>
<comment type="caution">
    <text evidence="4">The sequence shown here is derived from an EMBL/GenBank/DDBJ whole genome shotgun (WGS) entry which is preliminary data.</text>
</comment>
<evidence type="ECO:0000313" key="4">
    <source>
        <dbReference type="EMBL" id="GHH81151.1"/>
    </source>
</evidence>
<dbReference type="Proteomes" id="UP000603708">
    <property type="component" value="Unassembled WGS sequence"/>
</dbReference>
<dbReference type="PANTHER" id="PTHR43877">
    <property type="entry name" value="AMINOALKYLPHOSPHONATE N-ACETYLTRANSFERASE-RELATED-RELATED"/>
    <property type="match status" value="1"/>
</dbReference>
<name>A0A919GBV8_9ACTN</name>
<organism evidence="4 5">
    <name type="scientific">Streptomyces sulfonofaciens</name>
    <dbReference type="NCBI Taxonomy" id="68272"/>
    <lineage>
        <taxon>Bacteria</taxon>
        <taxon>Bacillati</taxon>
        <taxon>Actinomycetota</taxon>
        <taxon>Actinomycetes</taxon>
        <taxon>Kitasatosporales</taxon>
        <taxon>Streptomycetaceae</taxon>
        <taxon>Streptomyces</taxon>
    </lineage>
</organism>
<evidence type="ECO:0000256" key="1">
    <source>
        <dbReference type="ARBA" id="ARBA00022679"/>
    </source>
</evidence>
<dbReference type="EMBL" id="BNCD01000010">
    <property type="protein sequence ID" value="GHH81151.1"/>
    <property type="molecule type" value="Genomic_DNA"/>
</dbReference>
<gene>
    <name evidence="4" type="ORF">GCM10018793_38000</name>
</gene>
<feature type="domain" description="N-acetyltransferase" evidence="3">
    <location>
        <begin position="189"/>
        <end position="343"/>
    </location>
</feature>
<proteinExistence type="predicted"/>
<dbReference type="Gene3D" id="3.40.630.30">
    <property type="match status" value="1"/>
</dbReference>
<dbReference type="InterPro" id="IPR016181">
    <property type="entry name" value="Acyl_CoA_acyltransferase"/>
</dbReference>
<accession>A0A919GBV8</accession>
<evidence type="ECO:0000259" key="3">
    <source>
        <dbReference type="PROSITE" id="PS51186"/>
    </source>
</evidence>
<dbReference type="Pfam" id="PF00583">
    <property type="entry name" value="Acetyltransf_1"/>
    <property type="match status" value="1"/>
</dbReference>
<dbReference type="GO" id="GO:0016747">
    <property type="term" value="F:acyltransferase activity, transferring groups other than amino-acyl groups"/>
    <property type="evidence" value="ECO:0007669"/>
    <property type="project" value="InterPro"/>
</dbReference>
<dbReference type="InterPro" id="IPR000182">
    <property type="entry name" value="GNAT_dom"/>
</dbReference>
<dbReference type="RefSeq" id="WP_189933538.1">
    <property type="nucleotide sequence ID" value="NZ_BNCD01000010.1"/>
</dbReference>
<sequence>MTAPVRRDGTARALVPVDPGAHTDAIWRLARHRDLAALGRVETTRPWIAGRLTAPGLDPERDTRLLRDGAGEAVGAVWLNSSSGVAGWTAELVLGPRATVADGVGLLSFAEQRCGELLARGAGRGQDPGGGGDGARTASEGRLSCFVSEGETTARAALDACGFGSPHAYHRMSVALDGGLARTSPVPGAAVRPLRTEQDLRTFHAVKNSAFSAEEAGKCEDSFESWRQWWQADPGVDPAQCALLEADGTAVGFANITDRMRDSRNAAYVRQIGVVPEARKQGLGSLLLLSVMHRARRHGRTAMVLTVDAANLPALALYRRLGWQVESRFDDFERAVVAAPPGAPSGRS</sequence>
<dbReference type="SUPFAM" id="SSF55729">
    <property type="entry name" value="Acyl-CoA N-acyltransferases (Nat)"/>
    <property type="match status" value="1"/>
</dbReference>
<evidence type="ECO:0000313" key="5">
    <source>
        <dbReference type="Proteomes" id="UP000603708"/>
    </source>
</evidence>
<dbReference type="InterPro" id="IPR050832">
    <property type="entry name" value="Bact_Acetyltransf"/>
</dbReference>
<evidence type="ECO:0000256" key="2">
    <source>
        <dbReference type="ARBA" id="ARBA00023315"/>
    </source>
</evidence>
<reference evidence="4" key="1">
    <citation type="journal article" date="2014" name="Int. J. Syst. Evol. Microbiol.">
        <title>Complete genome sequence of Corynebacterium casei LMG S-19264T (=DSM 44701T), isolated from a smear-ripened cheese.</title>
        <authorList>
            <consortium name="US DOE Joint Genome Institute (JGI-PGF)"/>
            <person name="Walter F."/>
            <person name="Albersmeier A."/>
            <person name="Kalinowski J."/>
            <person name="Ruckert C."/>
        </authorList>
    </citation>
    <scope>NUCLEOTIDE SEQUENCE</scope>
    <source>
        <strain evidence="4">JCM 5069</strain>
    </source>
</reference>
<reference evidence="4" key="2">
    <citation type="submission" date="2020-09" db="EMBL/GenBank/DDBJ databases">
        <authorList>
            <person name="Sun Q."/>
            <person name="Ohkuma M."/>
        </authorList>
    </citation>
    <scope>NUCLEOTIDE SEQUENCE</scope>
    <source>
        <strain evidence="4">JCM 5069</strain>
    </source>
</reference>